<dbReference type="InterPro" id="IPR046373">
    <property type="entry name" value="Acyl-CoA_Oxase/DH_mid-dom_sf"/>
</dbReference>
<keyword evidence="4 6" id="KW-0274">FAD</keyword>
<comment type="caution">
    <text evidence="10">The sequence shown here is derived from an EMBL/GenBank/DDBJ whole genome shotgun (WGS) entry which is preliminary data.</text>
</comment>
<dbReference type="EMBL" id="JAROAV010000028">
    <property type="protein sequence ID" value="MDF8264584.1"/>
    <property type="molecule type" value="Genomic_DNA"/>
</dbReference>
<comment type="cofactor">
    <cofactor evidence="1 6">
        <name>FAD</name>
        <dbReference type="ChEBI" id="CHEBI:57692"/>
    </cofactor>
</comment>
<dbReference type="Pfam" id="PF02771">
    <property type="entry name" value="Acyl-CoA_dh_N"/>
    <property type="match status" value="1"/>
</dbReference>
<dbReference type="Proteomes" id="UP001528912">
    <property type="component" value="Unassembled WGS sequence"/>
</dbReference>
<keyword evidence="11" id="KW-1185">Reference proteome</keyword>
<dbReference type="RefSeq" id="WP_277192026.1">
    <property type="nucleotide sequence ID" value="NZ_JAROAV010000028.1"/>
</dbReference>
<keyword evidence="5 6" id="KW-0560">Oxidoreductase</keyword>
<dbReference type="CDD" id="cd00567">
    <property type="entry name" value="ACAD"/>
    <property type="match status" value="1"/>
</dbReference>
<comment type="similarity">
    <text evidence="2 6">Belongs to the acyl-CoA dehydrogenase family.</text>
</comment>
<reference evidence="10 11" key="1">
    <citation type="submission" date="2023-03" db="EMBL/GenBank/DDBJ databases">
        <title>YIM 133296 draft genome.</title>
        <authorList>
            <person name="Xiong L."/>
        </authorList>
    </citation>
    <scope>NUCLEOTIDE SEQUENCE [LARGE SCALE GENOMIC DNA]</scope>
    <source>
        <strain evidence="10 11">YIM 133296</strain>
    </source>
</reference>
<evidence type="ECO:0000256" key="5">
    <source>
        <dbReference type="ARBA" id="ARBA00023002"/>
    </source>
</evidence>
<dbReference type="Pfam" id="PF02770">
    <property type="entry name" value="Acyl-CoA_dh_M"/>
    <property type="match status" value="1"/>
</dbReference>
<feature type="domain" description="Acyl-CoA dehydrogenase/oxidase N-terminal" evidence="9">
    <location>
        <begin position="222"/>
        <end position="275"/>
    </location>
</feature>
<dbReference type="InterPro" id="IPR037069">
    <property type="entry name" value="AcylCoA_DH/ox_N_sf"/>
</dbReference>
<dbReference type="Gene3D" id="1.10.540.10">
    <property type="entry name" value="Acyl-CoA dehydrogenase/oxidase, N-terminal domain"/>
    <property type="match status" value="1"/>
</dbReference>
<dbReference type="InterPro" id="IPR050741">
    <property type="entry name" value="Acyl-CoA_dehydrogenase"/>
</dbReference>
<dbReference type="SUPFAM" id="SSF47203">
    <property type="entry name" value="Acyl-CoA dehydrogenase C-terminal domain-like"/>
    <property type="match status" value="1"/>
</dbReference>
<dbReference type="PANTHER" id="PTHR48083">
    <property type="entry name" value="MEDIUM-CHAIN SPECIFIC ACYL-COA DEHYDROGENASE, MITOCHONDRIAL-RELATED"/>
    <property type="match status" value="1"/>
</dbReference>
<evidence type="ECO:0000256" key="1">
    <source>
        <dbReference type="ARBA" id="ARBA00001974"/>
    </source>
</evidence>
<dbReference type="InterPro" id="IPR009075">
    <property type="entry name" value="AcylCo_DH/oxidase_C"/>
</dbReference>
<evidence type="ECO:0000259" key="9">
    <source>
        <dbReference type="Pfam" id="PF02771"/>
    </source>
</evidence>
<evidence type="ECO:0000313" key="11">
    <source>
        <dbReference type="Proteomes" id="UP001528912"/>
    </source>
</evidence>
<evidence type="ECO:0000256" key="4">
    <source>
        <dbReference type="ARBA" id="ARBA00022827"/>
    </source>
</evidence>
<name>A0ABT6C6P0_9MICO</name>
<organism evidence="10 11">
    <name type="scientific">Luteipulveratus flavus</name>
    <dbReference type="NCBI Taxonomy" id="3031728"/>
    <lineage>
        <taxon>Bacteria</taxon>
        <taxon>Bacillati</taxon>
        <taxon>Actinomycetota</taxon>
        <taxon>Actinomycetes</taxon>
        <taxon>Micrococcales</taxon>
        <taxon>Dermacoccaceae</taxon>
        <taxon>Luteipulveratus</taxon>
    </lineage>
</organism>
<dbReference type="InterPro" id="IPR036250">
    <property type="entry name" value="AcylCo_DH-like_C"/>
</dbReference>
<dbReference type="PANTHER" id="PTHR48083:SF2">
    <property type="entry name" value="MEDIUM-CHAIN SPECIFIC ACYL-COA DEHYDROGENASE, MITOCHONDRIAL"/>
    <property type="match status" value="1"/>
</dbReference>
<feature type="domain" description="Acyl-CoA oxidase/dehydrogenase middle" evidence="8">
    <location>
        <begin position="280"/>
        <end position="374"/>
    </location>
</feature>
<evidence type="ECO:0000259" key="7">
    <source>
        <dbReference type="Pfam" id="PF00441"/>
    </source>
</evidence>
<gene>
    <name evidence="10" type="ORF">P4R38_10050</name>
</gene>
<evidence type="ECO:0000259" key="8">
    <source>
        <dbReference type="Pfam" id="PF02770"/>
    </source>
</evidence>
<keyword evidence="3 6" id="KW-0285">Flavoprotein</keyword>
<evidence type="ECO:0000256" key="2">
    <source>
        <dbReference type="ARBA" id="ARBA00009347"/>
    </source>
</evidence>
<evidence type="ECO:0000256" key="6">
    <source>
        <dbReference type="RuleBase" id="RU362125"/>
    </source>
</evidence>
<dbReference type="InterPro" id="IPR006091">
    <property type="entry name" value="Acyl-CoA_Oxase/DH_mid-dom"/>
</dbReference>
<dbReference type="SUPFAM" id="SSF56645">
    <property type="entry name" value="Acyl-CoA dehydrogenase NM domain-like"/>
    <property type="match status" value="1"/>
</dbReference>
<dbReference type="Gene3D" id="2.40.110.10">
    <property type="entry name" value="Butyryl-CoA Dehydrogenase, subunit A, domain 2"/>
    <property type="match status" value="1"/>
</dbReference>
<dbReference type="Gene3D" id="1.20.140.10">
    <property type="entry name" value="Butyryl-CoA Dehydrogenase, subunit A, domain 3"/>
    <property type="match status" value="1"/>
</dbReference>
<protein>
    <submittedName>
        <fullName evidence="10">Acyl-CoA/acyl-ACP dehydrogenase</fullName>
    </submittedName>
</protein>
<dbReference type="Pfam" id="PF00441">
    <property type="entry name" value="Acyl-CoA_dh_1"/>
    <property type="match status" value="1"/>
</dbReference>
<dbReference type="InterPro" id="IPR013786">
    <property type="entry name" value="AcylCoA_DH/ox_N"/>
</dbReference>
<accession>A0ABT6C6P0</accession>
<sequence>MDAPSFGDIRRLARGSGIDAALDVTGPVGGPAVLWARLGFGERLRDSVVDHLRGRRSGDAALITVPTVRAQLTDTLADHAEIEIELRALRPEPPVSTLARLHRRLTDVERDLLRLHGAHGFLAGGIGVEATRSEGCAVAVPVAASAASAPHTRRAEHDLLPGVREMATEWADDFAAHADLVDREHGLRPDAPAGGGLRWMATAGTPADYRDADVCDGHRVDGTTAVERAVVLEELSRGDLGVLMAAPGPSMSGVLIAHLGDQQQRDRFFPQFTAGPTWSCFALTEPGHGSDAASMETRLVGDLGTSQAYLVGEKRYVGGAARARHAVVFARHSGGPLGVGAYLVDATLPQFRAEPLPMLGIRGAQFCAVHLDRVPVGVEDELGRSLPRGRRGLRGAVEVFNRLRPGVAAMALGVAGSALDVLARAWGTPPPSAQDRVADLERRVVVTRELVLRAALVVDETGDGALASIAKARACRLAEHVTREVAEMLGGPAALTAWPALDRAVRAARGIEFMEGTRNIQLLNGFRAVESSRPVLGAEATGL</sequence>
<evidence type="ECO:0000256" key="3">
    <source>
        <dbReference type="ARBA" id="ARBA00022630"/>
    </source>
</evidence>
<proteinExistence type="inferred from homology"/>
<dbReference type="InterPro" id="IPR009100">
    <property type="entry name" value="AcylCoA_DH/oxidase_NM_dom_sf"/>
</dbReference>
<evidence type="ECO:0000313" key="10">
    <source>
        <dbReference type="EMBL" id="MDF8264584.1"/>
    </source>
</evidence>
<feature type="domain" description="Acyl-CoA dehydrogenase/oxidase C-terminal" evidence="7">
    <location>
        <begin position="391"/>
        <end position="524"/>
    </location>
</feature>